<accession>A0ABV4H6P3</accession>
<dbReference type="EMBL" id="JBGFTU010000039">
    <property type="protein sequence ID" value="MEZ0167004.1"/>
    <property type="molecule type" value="Genomic_DNA"/>
</dbReference>
<dbReference type="PANTHER" id="PTHR37467">
    <property type="entry name" value="EXPORTED CALCIUM-BINDING GLYCOPROTEIN-RELATED"/>
    <property type="match status" value="1"/>
</dbReference>
<evidence type="ECO:0000256" key="7">
    <source>
        <dbReference type="SAM" id="MobiDB-lite"/>
    </source>
</evidence>
<reference evidence="9 10" key="1">
    <citation type="submission" date="2024-07" db="EMBL/GenBank/DDBJ databases">
        <authorList>
            <person name="Thanompreechachai J."/>
            <person name="Duangmal K."/>
        </authorList>
    </citation>
    <scope>NUCLEOTIDE SEQUENCE [LARGE SCALE GENOMIC DNA]</scope>
    <source>
        <strain evidence="9 10">LSe6-4</strain>
    </source>
</reference>
<feature type="domain" description="Fibronectin type-III" evidence="8">
    <location>
        <begin position="891"/>
        <end position="978"/>
    </location>
</feature>
<keyword evidence="10" id="KW-1185">Reference proteome</keyword>
<feature type="region of interest" description="Disordered" evidence="7">
    <location>
        <begin position="1114"/>
        <end position="1209"/>
    </location>
</feature>
<keyword evidence="5" id="KW-0378">Hydrolase</keyword>
<sequence length="2182" mass="229317">MLAWTIAVTVGLGAITWVAPDDAVAAPNTEADAGADRNASSAPPTASLSSDTLAYDSTLFINPGSDLTVTGSTTQDLSVSTTEGSGQSPTSTIQPSTGSGSSLQSTNVAGEASVSASTQNWSTQQSADKAVDGVADGYPGDATKEWSTTTEGTGAWLQLDWTQPVTLDRVTLFDRPNADDNITAARLVFADGSTVAVGALQTTGAATTVTFSARATTSLRLEITGVGPATRNVGLAELQAWTPQDTTSPTPDPTAEPPAEPTATPSPAQPSQNVAGEASVSASTQNWSTQQSADKAVDGVADGYPGDATKEWSTTTEGTGAWLQLDWTQPVTLDRVTLFDRPNADDNITAARLVFADGSTVAVGALQTTGAATTVTFSARATTSLRLEITGVGPATRNVGLAELQAWSTTSAPVSMNVAGSAATSASSEDYSTGQVGQKAIDGVADGYPGDYTAEWATDGGGAGSWLQLDWDNPVTTDRVVLFDRPNSSDNITAARLVFADGSTEAVTALDNAGAGTTITFPARSTSSLRLEVTEVSSTTGNIGLAEMQVWTPGQTSTVQPAPTSGPTASPTASSPASPTTPPTTSPAAGPSASPTTSPTVEPTPETSGRPIAVDSFDFEVRTGNDEESSTVVLTQKIPATYYEESGSSYIIDYAEWTIPAATFQDAAAFAVRVRAVNAAGTGNWSEFARVNINTPPAVPTLSSPTDGARVSGTRLDVSAILPGSFCGTGQAALLDHYGNVVDSRDTLYGCGANRVVTTALNFPSWAEAGDYTWQMRSNNSTAQSEWASQALHYTTPPSLFYGVSYEIVDRHVHLTWKTPYFTGGLTVDRYDIIVDDAATPISVAGNLLRTDLGELSLNQAHRIQIRGSNAAGDGPYYPVSIYPTVPAPGTPGDLTLTWNGQTPTLTWDAPSSASGFPATSYLVETTNYQPWEQTTVSVVDTRVQLPDVPYGQDRQYRVFAVNEGGRSQPVGTGGRPVRAPDAPTDVRTTLADSGMEVFWTPPAFDGGSAVHSYLVTASPGGEQVTVSGTTHAVIRGLTNGTAYTFTVAAINDVGMGPDSTPSAARTPTSESVDSDDDGLPDVLEDKAGSDPLLVDSDGDGLSDAEEVLSLAAYTNPTVVDTDNDGISDADDDADSDGLSNRAELNLGTNPANPDTDGDTLTDAVETTQNSPSDALLADTDADGIDDSAELSLGLDPRKPDSNDDGVLDAHTSVTVTLRDRAARLGNPINSGSSGDAGSTVSSTGDLSISSVRSSTAAWVDTDNEAADNNTFVDVSATITGAAASTADLQITALPAAAVPGIRSATAMISLSDTTESVAGTDGGTQTENFFLPSAVSDQLVDSQEPSTSSSSSLSLMSGGSPPTAQPSSSGISAALTLATPGLTGDEMARLRPIAWDEKQGEWKFVNNNVSISTAENTITIHSAELGLRYAVVDLDAWRATVTSCDPATTTGGAPIDLEIVLDQTLSVRRQDPTGERFRAAAAVVASLRPGDEAAIRSFTVTTADFGTGPSADGIPFEGPYDSVKANSLSHAQYVLTTLQNGPVYPAVNWYPYDDTAMYQAPGYSFGAQSFFWKPFRGEEPSDRERRAAWHRNGGDFFPEQDLNDPCRIHAVLFVTDGQLTPFSADGTVTADWTQSGNDGSADAGSSGEDDEWGVSSHGGASLLGQAVTTESTATVSTPCRPIHVLDVGADGGQDWLRELAQPCNGTYSYVPDGLDLTDWIRQVTPAPNLGTDYDTDTDGDGLTDWVERHGVQAGSVRGLFTSDPTKVDTDGDGLTDAEEIGKPFAEAELGTRQGPEPITTYHLISNPRRVDSDNDGLQDSEEFELHSPALAADTDRDGIKDGEEFQWGTRWHDADSDGDGRDDWFETRWVDEGWDATRWQEPVDKYQYVNDFALGFLCGDNSVCARGTLAWLAGNLASSYLVFGDVRDIVAAGLERDWANVALVGVGFVPYFGDTTETVGKVVRFIRRITTGTPVARAGVQLLAIRPTQVNNVKLQDVIKLIEKVAGEDAALAVIRQSFKELTPKLEAAGMKSDEIVKLISNNDPDHLLRMLRFSTPDAKPRVGYLDDRSGGTGEFILSNWFGGSTQKERFTTVAGQVRYPDVRVLQADRTLRLLESKIGAVNHNTANARQIAADEAIIGSGRAHPEWHFFASAHGYKIGPNPFLLQLLIDAHIPFYVHLP</sequence>
<dbReference type="RefSeq" id="WP_370443211.1">
    <property type="nucleotide sequence ID" value="NZ_JBGFTU010000039.1"/>
</dbReference>
<feature type="compositionally biased region" description="Polar residues" evidence="7">
    <location>
        <begin position="1060"/>
        <end position="1072"/>
    </location>
</feature>
<feature type="compositionally biased region" description="Polar residues" evidence="7">
    <location>
        <begin position="1228"/>
        <end position="1247"/>
    </location>
</feature>
<feature type="region of interest" description="Disordered" evidence="7">
    <location>
        <begin position="1225"/>
        <end position="1247"/>
    </location>
</feature>
<dbReference type="SUPFAM" id="SSF49265">
    <property type="entry name" value="Fibronectin type III"/>
    <property type="match status" value="2"/>
</dbReference>
<dbReference type="CDD" id="cd00063">
    <property type="entry name" value="FN3"/>
    <property type="match status" value="2"/>
</dbReference>
<feature type="region of interest" description="Disordered" evidence="7">
    <location>
        <begin position="1056"/>
        <end position="1101"/>
    </location>
</feature>
<keyword evidence="5" id="KW-0326">Glycosidase</keyword>
<dbReference type="InterPro" id="IPR028974">
    <property type="entry name" value="TSP_type-3_rpt"/>
</dbReference>
<evidence type="ECO:0000256" key="6">
    <source>
        <dbReference type="ARBA" id="ARBA00023326"/>
    </source>
</evidence>
<feature type="compositionally biased region" description="Low complexity" evidence="7">
    <location>
        <begin position="561"/>
        <end position="578"/>
    </location>
</feature>
<dbReference type="InterPro" id="IPR055826">
    <property type="entry name" value="DUF7402"/>
</dbReference>
<feature type="region of interest" description="Disordered" evidence="7">
    <location>
        <begin position="551"/>
        <end position="614"/>
    </location>
</feature>
<evidence type="ECO:0000256" key="1">
    <source>
        <dbReference type="ARBA" id="ARBA00004613"/>
    </source>
</evidence>
<dbReference type="InterPro" id="IPR036116">
    <property type="entry name" value="FN3_sf"/>
</dbReference>
<feature type="compositionally biased region" description="Low complexity" evidence="7">
    <location>
        <begin position="1347"/>
        <end position="1363"/>
    </location>
</feature>
<feature type="region of interest" description="Disordered" evidence="7">
    <location>
        <begin position="1341"/>
        <end position="1371"/>
    </location>
</feature>
<evidence type="ECO:0000256" key="2">
    <source>
        <dbReference type="ARBA" id="ARBA00022525"/>
    </source>
</evidence>
<dbReference type="Pfam" id="PF18884">
    <property type="entry name" value="TSP3_bac"/>
    <property type="match status" value="6"/>
</dbReference>
<dbReference type="SUPFAM" id="SSF103647">
    <property type="entry name" value="TSP type-3 repeat"/>
    <property type="match status" value="1"/>
</dbReference>
<comment type="caution">
    <text evidence="9">The sequence shown here is derived from an EMBL/GenBank/DDBJ whole genome shotgun (WGS) entry which is preliminary data.</text>
</comment>
<feature type="compositionally biased region" description="Pro residues" evidence="7">
    <location>
        <begin position="250"/>
        <end position="260"/>
    </location>
</feature>
<protein>
    <submittedName>
        <fullName evidence="9">Discoidin domain-containing protein</fullName>
    </submittedName>
</protein>
<dbReference type="Gene3D" id="4.10.1080.10">
    <property type="entry name" value="TSP type-3 repeat"/>
    <property type="match status" value="2"/>
</dbReference>
<name>A0ABV4H6P3_9ACTN</name>
<dbReference type="Gene3D" id="2.60.120.260">
    <property type="entry name" value="Galactose-binding domain-like"/>
    <property type="match status" value="3"/>
</dbReference>
<dbReference type="InterPro" id="IPR053180">
    <property type="entry name" value="Ca-binding_acidic-repeat"/>
</dbReference>
<feature type="domain" description="Fibronectin type-III" evidence="8">
    <location>
        <begin position="980"/>
        <end position="1070"/>
    </location>
</feature>
<dbReference type="InterPro" id="IPR003961">
    <property type="entry name" value="FN3_dom"/>
</dbReference>
<dbReference type="Pfam" id="PF24135">
    <property type="entry name" value="DUF7402"/>
    <property type="match status" value="3"/>
</dbReference>
<keyword evidence="2" id="KW-0964">Secreted</keyword>
<dbReference type="Pfam" id="PF00041">
    <property type="entry name" value="fn3"/>
    <property type="match status" value="1"/>
</dbReference>
<comment type="subcellular location">
    <subcellularLocation>
        <location evidence="1">Secreted</location>
    </subcellularLocation>
</comment>
<evidence type="ECO:0000256" key="4">
    <source>
        <dbReference type="ARBA" id="ARBA00022837"/>
    </source>
</evidence>
<dbReference type="CDD" id="cd20742">
    <property type="entry name" value="FIX_vWA-like"/>
    <property type="match status" value="1"/>
</dbReference>
<feature type="compositionally biased region" description="Acidic residues" evidence="7">
    <location>
        <begin position="1180"/>
        <end position="1189"/>
    </location>
</feature>
<feature type="compositionally biased region" description="Polar residues" evidence="7">
    <location>
        <begin position="71"/>
        <end position="127"/>
    </location>
</feature>
<dbReference type="SMART" id="SM00060">
    <property type="entry name" value="FN3"/>
    <property type="match status" value="3"/>
</dbReference>
<feature type="compositionally biased region" description="Polar residues" evidence="7">
    <location>
        <begin position="280"/>
        <end position="293"/>
    </location>
</feature>
<feature type="region of interest" description="Disordered" evidence="7">
    <location>
        <begin position="240"/>
        <end position="315"/>
    </location>
</feature>
<evidence type="ECO:0000256" key="5">
    <source>
        <dbReference type="ARBA" id="ARBA00023295"/>
    </source>
</evidence>
<feature type="compositionally biased region" description="Low complexity" evidence="7">
    <location>
        <begin position="586"/>
        <end position="608"/>
    </location>
</feature>
<keyword evidence="3" id="KW-0732">Signal</keyword>
<evidence type="ECO:0000313" key="9">
    <source>
        <dbReference type="EMBL" id="MEZ0167004.1"/>
    </source>
</evidence>
<keyword evidence="4" id="KW-0106">Calcium</keyword>
<dbReference type="InterPro" id="IPR008979">
    <property type="entry name" value="Galactose-bd-like_sf"/>
</dbReference>
<dbReference type="PROSITE" id="PS50853">
    <property type="entry name" value="FN3"/>
    <property type="match status" value="3"/>
</dbReference>
<dbReference type="Proteomes" id="UP001565927">
    <property type="component" value="Unassembled WGS sequence"/>
</dbReference>
<feature type="region of interest" description="Disordered" evidence="7">
    <location>
        <begin position="71"/>
        <end position="149"/>
    </location>
</feature>
<dbReference type="PANTHER" id="PTHR37467:SF1">
    <property type="entry name" value="EXPORTED CALCIUM-BINDING GLYCOPROTEIN"/>
    <property type="match status" value="1"/>
</dbReference>
<keyword evidence="6" id="KW-0119">Carbohydrate metabolism</keyword>
<proteinExistence type="predicted"/>
<feature type="compositionally biased region" description="Low complexity" evidence="7">
    <location>
        <begin position="1636"/>
        <end position="1647"/>
    </location>
</feature>
<dbReference type="InterPro" id="IPR059100">
    <property type="entry name" value="TSP3_bac"/>
</dbReference>
<dbReference type="SUPFAM" id="SSF49785">
    <property type="entry name" value="Galactose-binding domain-like"/>
    <property type="match status" value="3"/>
</dbReference>
<feature type="domain" description="Fibronectin type-III" evidence="8">
    <location>
        <begin position="797"/>
        <end position="888"/>
    </location>
</feature>
<dbReference type="InterPro" id="IPR013783">
    <property type="entry name" value="Ig-like_fold"/>
</dbReference>
<evidence type="ECO:0000313" key="10">
    <source>
        <dbReference type="Proteomes" id="UP001565927"/>
    </source>
</evidence>
<organism evidence="9 10">
    <name type="scientific">Kineococcus halophytocola</name>
    <dbReference type="NCBI Taxonomy" id="3234027"/>
    <lineage>
        <taxon>Bacteria</taxon>
        <taxon>Bacillati</taxon>
        <taxon>Actinomycetota</taxon>
        <taxon>Actinomycetes</taxon>
        <taxon>Kineosporiales</taxon>
        <taxon>Kineosporiaceae</taxon>
        <taxon>Kineococcus</taxon>
    </lineage>
</organism>
<dbReference type="Gene3D" id="2.60.40.10">
    <property type="entry name" value="Immunoglobulins"/>
    <property type="match status" value="3"/>
</dbReference>
<feature type="compositionally biased region" description="Acidic residues" evidence="7">
    <location>
        <begin position="1122"/>
        <end position="1136"/>
    </location>
</feature>
<gene>
    <name evidence="9" type="ORF">AB2L27_19800</name>
</gene>
<evidence type="ECO:0000256" key="3">
    <source>
        <dbReference type="ARBA" id="ARBA00022729"/>
    </source>
</evidence>
<keyword evidence="6" id="KW-0624">Polysaccharide degradation</keyword>
<feature type="compositionally biased region" description="Low complexity" evidence="7">
    <location>
        <begin position="261"/>
        <end position="270"/>
    </location>
</feature>
<evidence type="ECO:0000259" key="8">
    <source>
        <dbReference type="PROSITE" id="PS50853"/>
    </source>
</evidence>
<feature type="region of interest" description="Disordered" evidence="7">
    <location>
        <begin position="1631"/>
        <end position="1659"/>
    </location>
</feature>